<proteinExistence type="inferred from homology"/>
<dbReference type="PANTHER" id="PTHR43133">
    <property type="entry name" value="RNA POLYMERASE ECF-TYPE SIGMA FACTO"/>
    <property type="match status" value="1"/>
</dbReference>
<organism evidence="8 9">
    <name type="scientific">Micromonospora zhanjiangensis</name>
    <dbReference type="NCBI Taxonomy" id="1522057"/>
    <lineage>
        <taxon>Bacteria</taxon>
        <taxon>Bacillati</taxon>
        <taxon>Actinomycetota</taxon>
        <taxon>Actinomycetes</taxon>
        <taxon>Micromonosporales</taxon>
        <taxon>Micromonosporaceae</taxon>
        <taxon>Micromonospora</taxon>
    </lineage>
</organism>
<keyword evidence="3" id="KW-0731">Sigma factor</keyword>
<dbReference type="InterPro" id="IPR013324">
    <property type="entry name" value="RNA_pol_sigma_r3/r4-like"/>
</dbReference>
<dbReference type="InterPro" id="IPR039425">
    <property type="entry name" value="RNA_pol_sigma-70-like"/>
</dbReference>
<dbReference type="SUPFAM" id="SSF88946">
    <property type="entry name" value="Sigma2 domain of RNA polymerase sigma factors"/>
    <property type="match status" value="1"/>
</dbReference>
<dbReference type="RefSeq" id="WP_377550784.1">
    <property type="nucleotide sequence ID" value="NZ_JBHSBN010000024.1"/>
</dbReference>
<evidence type="ECO:0000256" key="4">
    <source>
        <dbReference type="ARBA" id="ARBA00023125"/>
    </source>
</evidence>
<dbReference type="EMBL" id="JBHSBN010000024">
    <property type="protein sequence ID" value="MFC4109440.1"/>
    <property type="molecule type" value="Genomic_DNA"/>
</dbReference>
<feature type="domain" description="RNA polymerase sigma-70 region 4" evidence="7">
    <location>
        <begin position="129"/>
        <end position="175"/>
    </location>
</feature>
<protein>
    <submittedName>
        <fullName evidence="8">Sigma-70 family RNA polymerase sigma factor</fullName>
    </submittedName>
</protein>
<evidence type="ECO:0000256" key="5">
    <source>
        <dbReference type="ARBA" id="ARBA00023163"/>
    </source>
</evidence>
<dbReference type="Proteomes" id="UP001595868">
    <property type="component" value="Unassembled WGS sequence"/>
</dbReference>
<dbReference type="Gene3D" id="1.10.10.10">
    <property type="entry name" value="Winged helix-like DNA-binding domain superfamily/Winged helix DNA-binding domain"/>
    <property type="match status" value="1"/>
</dbReference>
<evidence type="ECO:0000259" key="7">
    <source>
        <dbReference type="Pfam" id="PF04545"/>
    </source>
</evidence>
<evidence type="ECO:0000259" key="6">
    <source>
        <dbReference type="Pfam" id="PF04542"/>
    </source>
</evidence>
<evidence type="ECO:0000256" key="2">
    <source>
        <dbReference type="ARBA" id="ARBA00023015"/>
    </source>
</evidence>
<dbReference type="Gene3D" id="1.10.1740.10">
    <property type="match status" value="1"/>
</dbReference>
<gene>
    <name evidence="8" type="ORF">ACFOX0_26355</name>
</gene>
<dbReference type="InterPro" id="IPR013325">
    <property type="entry name" value="RNA_pol_sigma_r2"/>
</dbReference>
<comment type="similarity">
    <text evidence="1">Belongs to the sigma-70 factor family. ECF subfamily.</text>
</comment>
<dbReference type="CDD" id="cd06171">
    <property type="entry name" value="Sigma70_r4"/>
    <property type="match status" value="1"/>
</dbReference>
<dbReference type="Pfam" id="PF04545">
    <property type="entry name" value="Sigma70_r4"/>
    <property type="match status" value="1"/>
</dbReference>
<evidence type="ECO:0000256" key="1">
    <source>
        <dbReference type="ARBA" id="ARBA00010641"/>
    </source>
</evidence>
<dbReference type="NCBIfam" id="TIGR02937">
    <property type="entry name" value="sigma70-ECF"/>
    <property type="match status" value="1"/>
</dbReference>
<evidence type="ECO:0000256" key="3">
    <source>
        <dbReference type="ARBA" id="ARBA00023082"/>
    </source>
</evidence>
<sequence>MADSLGTGGDVAGDGGNPQVEARMRRIHEAYAGPLSRFLSRLTLGDRDLAEDLLQETFLRAWRNMDVLPDDVEKVGGWLYTVARNVAIDAARARRARPPEVRLPDINRVPSTGDAVDRLVTVQTVRQGLGRLSPDHRAVLIELYFRGASTAEAAARLGIPEGTVKSRAYYAVRSLHAVLGPTEPS</sequence>
<dbReference type="InterPro" id="IPR036388">
    <property type="entry name" value="WH-like_DNA-bd_sf"/>
</dbReference>
<keyword evidence="5" id="KW-0804">Transcription</keyword>
<keyword evidence="4" id="KW-0238">DNA-binding</keyword>
<dbReference type="SUPFAM" id="SSF88659">
    <property type="entry name" value="Sigma3 and sigma4 domains of RNA polymerase sigma factors"/>
    <property type="match status" value="1"/>
</dbReference>
<keyword evidence="2" id="KW-0805">Transcription regulation</keyword>
<keyword evidence="9" id="KW-1185">Reference proteome</keyword>
<dbReference type="InterPro" id="IPR007630">
    <property type="entry name" value="RNA_pol_sigma70_r4"/>
</dbReference>
<accession>A0ABV8KTG7</accession>
<dbReference type="InterPro" id="IPR014284">
    <property type="entry name" value="RNA_pol_sigma-70_dom"/>
</dbReference>
<evidence type="ECO:0000313" key="9">
    <source>
        <dbReference type="Proteomes" id="UP001595868"/>
    </source>
</evidence>
<reference evidence="9" key="1">
    <citation type="journal article" date="2019" name="Int. J. Syst. Evol. Microbiol.">
        <title>The Global Catalogue of Microorganisms (GCM) 10K type strain sequencing project: providing services to taxonomists for standard genome sequencing and annotation.</title>
        <authorList>
            <consortium name="The Broad Institute Genomics Platform"/>
            <consortium name="The Broad Institute Genome Sequencing Center for Infectious Disease"/>
            <person name="Wu L."/>
            <person name="Ma J."/>
        </authorList>
    </citation>
    <scope>NUCLEOTIDE SEQUENCE [LARGE SCALE GENOMIC DNA]</scope>
    <source>
        <strain evidence="9">2902at01</strain>
    </source>
</reference>
<dbReference type="InterPro" id="IPR007627">
    <property type="entry name" value="RNA_pol_sigma70_r2"/>
</dbReference>
<evidence type="ECO:0000313" key="8">
    <source>
        <dbReference type="EMBL" id="MFC4109440.1"/>
    </source>
</evidence>
<name>A0ABV8KTG7_9ACTN</name>
<comment type="caution">
    <text evidence="8">The sequence shown here is derived from an EMBL/GenBank/DDBJ whole genome shotgun (WGS) entry which is preliminary data.</text>
</comment>
<feature type="domain" description="RNA polymerase sigma-70 region 2" evidence="6">
    <location>
        <begin position="29"/>
        <end position="95"/>
    </location>
</feature>
<dbReference type="Pfam" id="PF04542">
    <property type="entry name" value="Sigma70_r2"/>
    <property type="match status" value="1"/>
</dbReference>
<dbReference type="PANTHER" id="PTHR43133:SF52">
    <property type="entry name" value="ECF RNA POLYMERASE SIGMA FACTOR SIGL"/>
    <property type="match status" value="1"/>
</dbReference>